<accession>D8S4B3</accession>
<evidence type="ECO:0000256" key="1">
    <source>
        <dbReference type="ARBA" id="ARBA00008668"/>
    </source>
</evidence>
<organism evidence="4">
    <name type="scientific">Selaginella moellendorffii</name>
    <name type="common">Spikemoss</name>
    <dbReference type="NCBI Taxonomy" id="88036"/>
    <lineage>
        <taxon>Eukaryota</taxon>
        <taxon>Viridiplantae</taxon>
        <taxon>Streptophyta</taxon>
        <taxon>Embryophyta</taxon>
        <taxon>Tracheophyta</taxon>
        <taxon>Lycopodiopsida</taxon>
        <taxon>Selaginellales</taxon>
        <taxon>Selaginellaceae</taxon>
        <taxon>Selaginella</taxon>
    </lineage>
</organism>
<gene>
    <name evidence="3" type="ORF">SELMODRAFT_417992</name>
</gene>
<dbReference type="AlphaFoldDB" id="D8S4B3"/>
<dbReference type="InParanoid" id="D8S4B3"/>
<dbReference type="Gramene" id="EFJ20912">
    <property type="protein sequence ID" value="EFJ20912"/>
    <property type="gene ID" value="SELMODRAFT_417992"/>
</dbReference>
<dbReference type="PANTHER" id="PTHR45642">
    <property type="entry name" value="GDSL ESTERASE/LIPASE EXL3"/>
    <property type="match status" value="1"/>
</dbReference>
<dbReference type="Pfam" id="PF00657">
    <property type="entry name" value="Lipase_GDSL"/>
    <property type="match status" value="1"/>
</dbReference>
<dbReference type="Proteomes" id="UP000001514">
    <property type="component" value="Unassembled WGS sequence"/>
</dbReference>
<dbReference type="eggNOG" id="KOG0017">
    <property type="taxonomic scope" value="Eukaryota"/>
</dbReference>
<dbReference type="Gene3D" id="3.40.50.1110">
    <property type="entry name" value="SGNH hydrolase"/>
    <property type="match status" value="1"/>
</dbReference>
<sequence>MKKVLSYFVVLLVLFAVIQTSAQKFPAIIILGDSIVDYGNNNNFTIPFTIARANHLPFGRLINNGIPTGRYADGYTLPDFIASRQGYQPPLAYLDPASTCTNLARGTNLASGGAGIIDSNSLILTPYTMSVQLGWLQTYIRNLRNCVGGTQANSTISRALFIFSVGSNDFSDEMEAAGLSDAQYRQLLVNTYRKLLQAAYQLGARNFFVFAIGPLGCTPIAITLRCGASPNPPCRKKCNEATNQLVYAFNLALQAMIQNLQSTLAGSKFYLTLDAYTLTYDAVKNPKKYGLKVVDRGCCGSGYTEIGDGCNKFSSGTCSNASPFIFFDAIHPTSSFLQKFLPGTYTLLGI</sequence>
<dbReference type="InterPro" id="IPR035669">
    <property type="entry name" value="SGNH_plant_lipase-like"/>
</dbReference>
<keyword evidence="4" id="KW-1185">Reference proteome</keyword>
<dbReference type="STRING" id="88036.D8S4B3"/>
<dbReference type="CDD" id="cd01837">
    <property type="entry name" value="SGNH_plant_lipase_like"/>
    <property type="match status" value="1"/>
</dbReference>
<evidence type="ECO:0000313" key="4">
    <source>
        <dbReference type="Proteomes" id="UP000001514"/>
    </source>
</evidence>
<dbReference type="HOGENOM" id="CLU_015101_0_1_1"/>
<feature type="chain" id="PRO_5003122397" evidence="2">
    <location>
        <begin position="23"/>
        <end position="350"/>
    </location>
</feature>
<dbReference type="InterPro" id="IPR036514">
    <property type="entry name" value="SGNH_hydro_sf"/>
</dbReference>
<dbReference type="KEGG" id="smo:SELMODRAFT_417992"/>
<reference evidence="3 4" key="1">
    <citation type="journal article" date="2011" name="Science">
        <title>The Selaginella genome identifies genetic changes associated with the evolution of vascular plants.</title>
        <authorList>
            <person name="Banks J.A."/>
            <person name="Nishiyama T."/>
            <person name="Hasebe M."/>
            <person name="Bowman J.L."/>
            <person name="Gribskov M."/>
            <person name="dePamphilis C."/>
            <person name="Albert V.A."/>
            <person name="Aono N."/>
            <person name="Aoyama T."/>
            <person name="Ambrose B.A."/>
            <person name="Ashton N.W."/>
            <person name="Axtell M.J."/>
            <person name="Barker E."/>
            <person name="Barker M.S."/>
            <person name="Bennetzen J.L."/>
            <person name="Bonawitz N.D."/>
            <person name="Chapple C."/>
            <person name="Cheng C."/>
            <person name="Correa L.G."/>
            <person name="Dacre M."/>
            <person name="DeBarry J."/>
            <person name="Dreyer I."/>
            <person name="Elias M."/>
            <person name="Engstrom E.M."/>
            <person name="Estelle M."/>
            <person name="Feng L."/>
            <person name="Finet C."/>
            <person name="Floyd S.K."/>
            <person name="Frommer W.B."/>
            <person name="Fujita T."/>
            <person name="Gramzow L."/>
            <person name="Gutensohn M."/>
            <person name="Harholt J."/>
            <person name="Hattori M."/>
            <person name="Heyl A."/>
            <person name="Hirai T."/>
            <person name="Hiwatashi Y."/>
            <person name="Ishikawa M."/>
            <person name="Iwata M."/>
            <person name="Karol K.G."/>
            <person name="Koehler B."/>
            <person name="Kolukisaoglu U."/>
            <person name="Kubo M."/>
            <person name="Kurata T."/>
            <person name="Lalonde S."/>
            <person name="Li K."/>
            <person name="Li Y."/>
            <person name="Litt A."/>
            <person name="Lyons E."/>
            <person name="Manning G."/>
            <person name="Maruyama T."/>
            <person name="Michael T.P."/>
            <person name="Mikami K."/>
            <person name="Miyazaki S."/>
            <person name="Morinaga S."/>
            <person name="Murata T."/>
            <person name="Mueller-Roeber B."/>
            <person name="Nelson D.R."/>
            <person name="Obara M."/>
            <person name="Oguri Y."/>
            <person name="Olmstead R.G."/>
            <person name="Onodera N."/>
            <person name="Petersen B.L."/>
            <person name="Pils B."/>
            <person name="Prigge M."/>
            <person name="Rensing S.A."/>
            <person name="Riano-Pachon D.M."/>
            <person name="Roberts A.W."/>
            <person name="Sato Y."/>
            <person name="Scheller H.V."/>
            <person name="Schulz B."/>
            <person name="Schulz C."/>
            <person name="Shakirov E.V."/>
            <person name="Shibagaki N."/>
            <person name="Shinohara N."/>
            <person name="Shippen D.E."/>
            <person name="Soerensen I."/>
            <person name="Sotooka R."/>
            <person name="Sugimoto N."/>
            <person name="Sugita M."/>
            <person name="Sumikawa N."/>
            <person name="Tanurdzic M."/>
            <person name="Theissen G."/>
            <person name="Ulvskov P."/>
            <person name="Wakazuki S."/>
            <person name="Weng J.K."/>
            <person name="Willats W.W."/>
            <person name="Wipf D."/>
            <person name="Wolf P.G."/>
            <person name="Yang L."/>
            <person name="Zimmer A.D."/>
            <person name="Zhu Q."/>
            <person name="Mitros T."/>
            <person name="Hellsten U."/>
            <person name="Loque D."/>
            <person name="Otillar R."/>
            <person name="Salamov A."/>
            <person name="Schmutz J."/>
            <person name="Shapiro H."/>
            <person name="Lindquist E."/>
            <person name="Lucas S."/>
            <person name="Rokhsar D."/>
            <person name="Grigoriev I.V."/>
        </authorList>
    </citation>
    <scope>NUCLEOTIDE SEQUENCE [LARGE SCALE GENOMIC DNA]</scope>
</reference>
<dbReference type="InterPro" id="IPR050592">
    <property type="entry name" value="GDSL_lipolytic_enzyme"/>
</dbReference>
<name>D8S4B3_SELML</name>
<evidence type="ECO:0000313" key="3">
    <source>
        <dbReference type="EMBL" id="EFJ20912.1"/>
    </source>
</evidence>
<evidence type="ECO:0000256" key="2">
    <source>
        <dbReference type="SAM" id="SignalP"/>
    </source>
</evidence>
<keyword evidence="2" id="KW-0732">Signal</keyword>
<proteinExistence type="inferred from homology"/>
<dbReference type="EMBL" id="GL377601">
    <property type="protein sequence ID" value="EFJ20912.1"/>
    <property type="molecule type" value="Genomic_DNA"/>
</dbReference>
<comment type="similarity">
    <text evidence="1">Belongs to the 'GDSL' lipolytic enzyme family.</text>
</comment>
<dbReference type="SUPFAM" id="SSF52266">
    <property type="entry name" value="SGNH hydrolase"/>
    <property type="match status" value="1"/>
</dbReference>
<dbReference type="PANTHER" id="PTHR45642:SF35">
    <property type="entry name" value="GDSL ESTERASE_LIPASE APG"/>
    <property type="match status" value="1"/>
</dbReference>
<dbReference type="InterPro" id="IPR001087">
    <property type="entry name" value="GDSL"/>
</dbReference>
<protein>
    <submittedName>
        <fullName evidence="3">Uncharacterized protein</fullName>
    </submittedName>
</protein>
<feature type="signal peptide" evidence="2">
    <location>
        <begin position="1"/>
        <end position="22"/>
    </location>
</feature>
<dbReference type="GO" id="GO:0016788">
    <property type="term" value="F:hydrolase activity, acting on ester bonds"/>
    <property type="evidence" value="ECO:0007669"/>
    <property type="project" value="InterPro"/>
</dbReference>